<evidence type="ECO:0000256" key="1">
    <source>
        <dbReference type="ARBA" id="ARBA00004141"/>
    </source>
</evidence>
<protein>
    <submittedName>
        <fullName evidence="10">Cation transporter</fullName>
    </submittedName>
</protein>
<dbReference type="InterPro" id="IPR058533">
    <property type="entry name" value="Cation_efflux_TM"/>
</dbReference>
<dbReference type="EMBL" id="VWSF01000003">
    <property type="protein sequence ID" value="KAA5548214.1"/>
    <property type="molecule type" value="Genomic_DNA"/>
</dbReference>
<feature type="transmembrane region" description="Helical" evidence="7">
    <location>
        <begin position="50"/>
        <end position="71"/>
    </location>
</feature>
<organism evidence="10 11">
    <name type="scientific">Adhaeribacter rhizoryzae</name>
    <dbReference type="NCBI Taxonomy" id="2607907"/>
    <lineage>
        <taxon>Bacteria</taxon>
        <taxon>Pseudomonadati</taxon>
        <taxon>Bacteroidota</taxon>
        <taxon>Cytophagia</taxon>
        <taxon>Cytophagales</taxon>
        <taxon>Hymenobacteraceae</taxon>
        <taxon>Adhaeribacter</taxon>
    </lineage>
</organism>
<dbReference type="InterPro" id="IPR050291">
    <property type="entry name" value="CDF_Transporter"/>
</dbReference>
<feature type="domain" description="Cation efflux protein transmembrane" evidence="8">
    <location>
        <begin position="25"/>
        <end position="216"/>
    </location>
</feature>
<dbReference type="Gene3D" id="3.30.70.1350">
    <property type="entry name" value="Cation efflux protein, cytoplasmic domain"/>
    <property type="match status" value="1"/>
</dbReference>
<dbReference type="Proteomes" id="UP000323426">
    <property type="component" value="Unassembled WGS sequence"/>
</dbReference>
<dbReference type="PANTHER" id="PTHR43840">
    <property type="entry name" value="MITOCHONDRIAL METAL TRANSPORTER 1-RELATED"/>
    <property type="match status" value="1"/>
</dbReference>
<evidence type="ECO:0000256" key="2">
    <source>
        <dbReference type="ARBA" id="ARBA00008114"/>
    </source>
</evidence>
<evidence type="ECO:0000313" key="10">
    <source>
        <dbReference type="EMBL" id="KAA5548214.1"/>
    </source>
</evidence>
<dbReference type="GO" id="GO:0016020">
    <property type="term" value="C:membrane"/>
    <property type="evidence" value="ECO:0007669"/>
    <property type="project" value="UniProtKB-SubCell"/>
</dbReference>
<dbReference type="RefSeq" id="WP_150087347.1">
    <property type="nucleotide sequence ID" value="NZ_VWSF01000003.1"/>
</dbReference>
<dbReference type="FunFam" id="1.20.1510.10:FF:000006">
    <property type="entry name" value="Divalent cation efflux transporter"/>
    <property type="match status" value="1"/>
</dbReference>
<comment type="similarity">
    <text evidence="2">Belongs to the cation diffusion facilitator (CDF) transporter (TC 2.A.4) family.</text>
</comment>
<evidence type="ECO:0000259" key="8">
    <source>
        <dbReference type="Pfam" id="PF01545"/>
    </source>
</evidence>
<dbReference type="SUPFAM" id="SSF161111">
    <property type="entry name" value="Cation efflux protein transmembrane domain-like"/>
    <property type="match status" value="1"/>
</dbReference>
<dbReference type="PANTHER" id="PTHR43840:SF15">
    <property type="entry name" value="MITOCHONDRIAL METAL TRANSPORTER 1-RELATED"/>
    <property type="match status" value="1"/>
</dbReference>
<dbReference type="InterPro" id="IPR027469">
    <property type="entry name" value="Cation_efflux_TMD_sf"/>
</dbReference>
<feature type="domain" description="Cation efflux protein cytoplasmic" evidence="9">
    <location>
        <begin position="223"/>
        <end position="300"/>
    </location>
</feature>
<evidence type="ECO:0000256" key="7">
    <source>
        <dbReference type="SAM" id="Phobius"/>
    </source>
</evidence>
<evidence type="ECO:0000256" key="4">
    <source>
        <dbReference type="ARBA" id="ARBA00022692"/>
    </source>
</evidence>
<feature type="transmembrane region" description="Helical" evidence="7">
    <location>
        <begin position="126"/>
        <end position="146"/>
    </location>
</feature>
<dbReference type="Pfam" id="PF16916">
    <property type="entry name" value="ZT_dimer"/>
    <property type="match status" value="1"/>
</dbReference>
<dbReference type="SUPFAM" id="SSF160240">
    <property type="entry name" value="Cation efflux protein cytoplasmic domain-like"/>
    <property type="match status" value="1"/>
</dbReference>
<reference evidence="10 11" key="1">
    <citation type="submission" date="2019-09" db="EMBL/GenBank/DDBJ databases">
        <title>Genome sequence and assembly of Adhaeribacter sp.</title>
        <authorList>
            <person name="Chhetri G."/>
        </authorList>
    </citation>
    <scope>NUCLEOTIDE SEQUENCE [LARGE SCALE GENOMIC DNA]</scope>
    <source>
        <strain evidence="10 11">DK36</strain>
    </source>
</reference>
<keyword evidence="11" id="KW-1185">Reference proteome</keyword>
<feature type="transmembrane region" description="Helical" evidence="7">
    <location>
        <begin position="194"/>
        <end position="211"/>
    </location>
</feature>
<keyword evidence="4 7" id="KW-0812">Transmembrane</keyword>
<sequence>MFKPLTLAKQPTLPHPAYKGLKSTLVSILVSMGLVIIKGTAGILGNSYALIADAIESASDVFSSLILFAGLRIAAKAPDKDHPYGHGKAEPLAATIIALTMAAAAVLIVVESFSNILTPHEVPKTFTLWVLGIVILVKEVLFRFIIKVGEEADSTAVKADAWHHRSDAITSAAAFIGIAVAIIGGKGYEVADDYAALIAAGIIFINAYRVFRPALNEVMDAAPSADIIQEVKLLANNVPGVKGLEKCFVRKMGFELFVDLHVLVDGDLSVREGHDIAHAVKAVILDANPRIYDVLIHVEPVDAIHEPYF</sequence>
<evidence type="ECO:0000313" key="11">
    <source>
        <dbReference type="Proteomes" id="UP000323426"/>
    </source>
</evidence>
<comment type="caution">
    <text evidence="10">The sequence shown here is derived from an EMBL/GenBank/DDBJ whole genome shotgun (WGS) entry which is preliminary data.</text>
</comment>
<feature type="transmembrane region" description="Helical" evidence="7">
    <location>
        <begin position="92"/>
        <end position="114"/>
    </location>
</feature>
<evidence type="ECO:0000256" key="6">
    <source>
        <dbReference type="ARBA" id="ARBA00023136"/>
    </source>
</evidence>
<evidence type="ECO:0000256" key="3">
    <source>
        <dbReference type="ARBA" id="ARBA00022448"/>
    </source>
</evidence>
<dbReference type="GO" id="GO:0008324">
    <property type="term" value="F:monoatomic cation transmembrane transporter activity"/>
    <property type="evidence" value="ECO:0007669"/>
    <property type="project" value="InterPro"/>
</dbReference>
<feature type="transmembrane region" description="Helical" evidence="7">
    <location>
        <begin position="167"/>
        <end position="188"/>
    </location>
</feature>
<dbReference type="InterPro" id="IPR002524">
    <property type="entry name" value="Cation_efflux"/>
</dbReference>
<evidence type="ECO:0000259" key="9">
    <source>
        <dbReference type="Pfam" id="PF16916"/>
    </source>
</evidence>
<gene>
    <name evidence="10" type="ORF">F0145_05650</name>
</gene>
<keyword evidence="6 7" id="KW-0472">Membrane</keyword>
<dbReference type="InterPro" id="IPR036837">
    <property type="entry name" value="Cation_efflux_CTD_sf"/>
</dbReference>
<dbReference type="AlphaFoldDB" id="A0A5M6DL00"/>
<keyword evidence="5 7" id="KW-1133">Transmembrane helix</keyword>
<feature type="transmembrane region" description="Helical" evidence="7">
    <location>
        <begin position="21"/>
        <end position="44"/>
    </location>
</feature>
<dbReference type="Pfam" id="PF01545">
    <property type="entry name" value="Cation_efflux"/>
    <property type="match status" value="1"/>
</dbReference>
<accession>A0A5M6DL00</accession>
<name>A0A5M6DL00_9BACT</name>
<evidence type="ECO:0000256" key="5">
    <source>
        <dbReference type="ARBA" id="ARBA00022989"/>
    </source>
</evidence>
<dbReference type="InterPro" id="IPR027470">
    <property type="entry name" value="Cation_efflux_CTD"/>
</dbReference>
<comment type="subcellular location">
    <subcellularLocation>
        <location evidence="1">Membrane</location>
        <topology evidence="1">Multi-pass membrane protein</topology>
    </subcellularLocation>
</comment>
<proteinExistence type="inferred from homology"/>
<dbReference type="NCBIfam" id="TIGR01297">
    <property type="entry name" value="CDF"/>
    <property type="match status" value="1"/>
</dbReference>
<keyword evidence="3" id="KW-0813">Transport</keyword>
<dbReference type="Gene3D" id="1.20.1510.10">
    <property type="entry name" value="Cation efflux protein transmembrane domain"/>
    <property type="match status" value="1"/>
</dbReference>